<gene>
    <name evidence="1" type="ORF">OMM_02260</name>
</gene>
<reference evidence="2" key="1">
    <citation type="submission" date="2012-11" db="EMBL/GenBank/DDBJ databases">
        <authorList>
            <person name="Lucero-Rivera Y.E."/>
            <person name="Tovar-Ramirez D."/>
        </authorList>
    </citation>
    <scope>NUCLEOTIDE SEQUENCE [LARGE SCALE GENOMIC DNA]</scope>
    <source>
        <strain evidence="2">Araruama</strain>
    </source>
</reference>
<dbReference type="PANTHER" id="PTHR12697">
    <property type="entry name" value="PBS LYASE HEAT-LIKE PROTEIN"/>
    <property type="match status" value="1"/>
</dbReference>
<dbReference type="EMBL" id="ATBP01000228">
    <property type="protein sequence ID" value="ETR71735.1"/>
    <property type="molecule type" value="Genomic_DNA"/>
</dbReference>
<dbReference type="Gene3D" id="1.25.10.10">
    <property type="entry name" value="Leucine-rich Repeat Variant"/>
    <property type="match status" value="3"/>
</dbReference>
<dbReference type="SMART" id="SM00567">
    <property type="entry name" value="EZ_HEAT"/>
    <property type="match status" value="8"/>
</dbReference>
<dbReference type="PANTHER" id="PTHR12697:SF5">
    <property type="entry name" value="DEOXYHYPUSINE HYDROXYLASE"/>
    <property type="match status" value="1"/>
</dbReference>
<dbReference type="InterPro" id="IPR004155">
    <property type="entry name" value="PBS_lyase_HEAT"/>
</dbReference>
<comment type="caution">
    <text evidence="1">The sequence shown here is derived from an EMBL/GenBank/DDBJ whole genome shotgun (WGS) entry which is preliminary data.</text>
</comment>
<dbReference type="Proteomes" id="UP000189670">
    <property type="component" value="Unassembled WGS sequence"/>
</dbReference>
<evidence type="ECO:0000313" key="2">
    <source>
        <dbReference type="Proteomes" id="UP000189670"/>
    </source>
</evidence>
<evidence type="ECO:0000313" key="1">
    <source>
        <dbReference type="EMBL" id="ETR71735.1"/>
    </source>
</evidence>
<sequence>MKDLVEQKVKRNLIQLQLLIVIVLSSCTSNVSMLIKKLDDENVIIRKNAINSLGEMGTDAKKAIPYLIHSLNDDPMVKIEALKALKKIGSIPYFIELLDYPNSRLFAALVLVDMNSGSKEVIPVLIETLGSHDKEDRMVAAFKLGEIGPEAKEAVPILITILDYDKELIVRTAAAKALGKIGSDAKQAVPSLINALNSNNRILSNNAALALAEIGPEANEAVPFLIKNLDNNKSEVSNRAEYVLRKICSDSAGEQFLQLLLSELDHKYPKVRSVAALKIQNDFIPILIKGLHNKDVKIRTGIAIALGTIYSNLREKGFNDDMTAVPFLIKALGDDELEVRVATAAALGETRSKNAVPFLINSLNDPNDPLLRKTSASALGIIGSYAKKSLPYLIKALDDQDLGVRMKKMVEAWIEAHGQELLEQWNNAMNNQLITIVG</sequence>
<dbReference type="PROSITE" id="PS51257">
    <property type="entry name" value="PROKAR_LIPOPROTEIN"/>
    <property type="match status" value="1"/>
</dbReference>
<dbReference type="InterPro" id="IPR016024">
    <property type="entry name" value="ARM-type_fold"/>
</dbReference>
<dbReference type="SUPFAM" id="SSF48371">
    <property type="entry name" value="ARM repeat"/>
    <property type="match status" value="1"/>
</dbReference>
<name>A0A1V1PAL9_9BACT</name>
<evidence type="ECO:0008006" key="3">
    <source>
        <dbReference type="Google" id="ProtNLM"/>
    </source>
</evidence>
<dbReference type="Pfam" id="PF13646">
    <property type="entry name" value="HEAT_2"/>
    <property type="match status" value="3"/>
</dbReference>
<accession>A0A1V1PAL9</accession>
<dbReference type="AlphaFoldDB" id="A0A1V1PAL9"/>
<dbReference type="InterPro" id="IPR011989">
    <property type="entry name" value="ARM-like"/>
</dbReference>
<organism evidence="1 2">
    <name type="scientific">Candidatus Magnetoglobus multicellularis str. Araruama</name>
    <dbReference type="NCBI Taxonomy" id="890399"/>
    <lineage>
        <taxon>Bacteria</taxon>
        <taxon>Pseudomonadati</taxon>
        <taxon>Thermodesulfobacteriota</taxon>
        <taxon>Desulfobacteria</taxon>
        <taxon>Desulfobacterales</taxon>
        <taxon>Desulfobacteraceae</taxon>
        <taxon>Candidatus Magnetoglobus</taxon>
    </lineage>
</organism>
<dbReference type="GO" id="GO:0016491">
    <property type="term" value="F:oxidoreductase activity"/>
    <property type="evidence" value="ECO:0007669"/>
    <property type="project" value="TreeGrafter"/>
</dbReference>
<protein>
    <recommendedName>
        <fullName evidence="3">HEAT repeat domain-containing protein</fullName>
    </recommendedName>
</protein>
<proteinExistence type="predicted"/>